<keyword evidence="4" id="KW-1185">Reference proteome</keyword>
<organism evidence="2">
    <name type="scientific">Glycine max</name>
    <name type="common">Soybean</name>
    <name type="synonym">Glycine hispida</name>
    <dbReference type="NCBI Taxonomy" id="3847"/>
    <lineage>
        <taxon>Eukaryota</taxon>
        <taxon>Viridiplantae</taxon>
        <taxon>Streptophyta</taxon>
        <taxon>Embryophyta</taxon>
        <taxon>Tracheophyta</taxon>
        <taxon>Spermatophyta</taxon>
        <taxon>Magnoliopsida</taxon>
        <taxon>eudicotyledons</taxon>
        <taxon>Gunneridae</taxon>
        <taxon>Pentapetalae</taxon>
        <taxon>rosids</taxon>
        <taxon>fabids</taxon>
        <taxon>Fabales</taxon>
        <taxon>Fabaceae</taxon>
        <taxon>Papilionoideae</taxon>
        <taxon>50 kb inversion clade</taxon>
        <taxon>NPAAA clade</taxon>
        <taxon>indigoferoid/millettioid clade</taxon>
        <taxon>Phaseoleae</taxon>
        <taxon>Glycine</taxon>
        <taxon>Glycine subgen. Soja</taxon>
    </lineage>
</organism>
<keyword evidence="1" id="KW-1133">Transmembrane helix</keyword>
<keyword evidence="1" id="KW-0812">Transmembrane</keyword>
<protein>
    <submittedName>
        <fullName evidence="2 3">Uncharacterized protein</fullName>
    </submittedName>
</protein>
<evidence type="ECO:0000313" key="4">
    <source>
        <dbReference type="Proteomes" id="UP000008827"/>
    </source>
</evidence>
<accession>A0A0R0JH21</accession>
<evidence type="ECO:0000256" key="1">
    <source>
        <dbReference type="SAM" id="Phobius"/>
    </source>
</evidence>
<gene>
    <name evidence="2" type="ORF">GLYMA_06G140700</name>
</gene>
<reference evidence="2" key="3">
    <citation type="submission" date="2018-07" db="EMBL/GenBank/DDBJ databases">
        <title>WGS assembly of Glycine max.</title>
        <authorList>
            <person name="Schmutz J."/>
            <person name="Cannon S."/>
            <person name="Schlueter J."/>
            <person name="Ma J."/>
            <person name="Mitros T."/>
            <person name="Nelson W."/>
            <person name="Hyten D."/>
            <person name="Song Q."/>
            <person name="Thelen J."/>
            <person name="Cheng J."/>
            <person name="Xu D."/>
            <person name="Hellsten U."/>
            <person name="May G."/>
            <person name="Yu Y."/>
            <person name="Sakurai T."/>
            <person name="Umezawa T."/>
            <person name="Bhattacharyya M."/>
            <person name="Sandhu D."/>
            <person name="Valliyodan B."/>
            <person name="Lindquist E."/>
            <person name="Peto M."/>
            <person name="Grant D."/>
            <person name="Shu S."/>
            <person name="Goodstein D."/>
            <person name="Barry K."/>
            <person name="Futrell-Griggs M."/>
            <person name="Abernathy B."/>
            <person name="Du J."/>
            <person name="Tian Z."/>
            <person name="Zhu L."/>
            <person name="Gill N."/>
            <person name="Joshi T."/>
            <person name="Libault M."/>
            <person name="Sethuraman A."/>
            <person name="Zhang X."/>
            <person name="Shinozaki K."/>
            <person name="Nguyen H."/>
            <person name="Wing R."/>
            <person name="Cregan P."/>
            <person name="Specht J."/>
            <person name="Grimwood J."/>
            <person name="Rokhsar D."/>
            <person name="Stacey G."/>
            <person name="Shoemaker R."/>
            <person name="Jackson S."/>
        </authorList>
    </citation>
    <scope>NUCLEOTIDE SEQUENCE</scope>
    <source>
        <tissue evidence="2">Callus</tissue>
    </source>
</reference>
<dbReference type="EnsemblPlants" id="KRH53696">
    <property type="protein sequence ID" value="KRH53696"/>
    <property type="gene ID" value="GLYMA_06G140700"/>
</dbReference>
<proteinExistence type="predicted"/>
<evidence type="ECO:0000313" key="2">
    <source>
        <dbReference type="EMBL" id="KRH53696.1"/>
    </source>
</evidence>
<dbReference type="Proteomes" id="UP000008827">
    <property type="component" value="Chromosome 6"/>
</dbReference>
<reference evidence="2 3" key="1">
    <citation type="journal article" date="2010" name="Nature">
        <title>Genome sequence of the palaeopolyploid soybean.</title>
        <authorList>
            <person name="Schmutz J."/>
            <person name="Cannon S.B."/>
            <person name="Schlueter J."/>
            <person name="Ma J."/>
            <person name="Mitros T."/>
            <person name="Nelson W."/>
            <person name="Hyten D.L."/>
            <person name="Song Q."/>
            <person name="Thelen J.J."/>
            <person name="Cheng J."/>
            <person name="Xu D."/>
            <person name="Hellsten U."/>
            <person name="May G.D."/>
            <person name="Yu Y."/>
            <person name="Sakurai T."/>
            <person name="Umezawa T."/>
            <person name="Bhattacharyya M.K."/>
            <person name="Sandhu D."/>
            <person name="Valliyodan B."/>
            <person name="Lindquist E."/>
            <person name="Peto M."/>
            <person name="Grant D."/>
            <person name="Shu S."/>
            <person name="Goodstein D."/>
            <person name="Barry K."/>
            <person name="Futrell-Griggs M."/>
            <person name="Abernathy B."/>
            <person name="Du J."/>
            <person name="Tian Z."/>
            <person name="Zhu L."/>
            <person name="Gill N."/>
            <person name="Joshi T."/>
            <person name="Libault M."/>
            <person name="Sethuraman A."/>
            <person name="Zhang X.-C."/>
            <person name="Shinozaki K."/>
            <person name="Nguyen H.T."/>
            <person name="Wing R.A."/>
            <person name="Cregan P."/>
            <person name="Specht J."/>
            <person name="Grimwood J."/>
            <person name="Rokhsar D."/>
            <person name="Stacey G."/>
            <person name="Shoemaker R.C."/>
            <person name="Jackson S.A."/>
        </authorList>
    </citation>
    <scope>NUCLEOTIDE SEQUENCE</scope>
    <source>
        <strain evidence="3">cv. Williams 82</strain>
        <tissue evidence="2">Callus</tissue>
    </source>
</reference>
<feature type="transmembrane region" description="Helical" evidence="1">
    <location>
        <begin position="40"/>
        <end position="61"/>
    </location>
</feature>
<dbReference type="EMBL" id="CM000839">
    <property type="protein sequence ID" value="KRH53696.1"/>
    <property type="molecule type" value="Genomic_DNA"/>
</dbReference>
<sequence length="104" mass="12083">MFYKQIHILNSVLSGVRTLFFESKHDTEIQFSSSLIVLSYLHFFFASSVIYIFLLCSLNFMNFDTFSISYFINNSIMQLFSVCVASCFCYSPQRCPPLITLQLN</sequence>
<dbReference type="Gramene" id="KRH53696">
    <property type="protein sequence ID" value="KRH53696"/>
    <property type="gene ID" value="GLYMA_06G140700"/>
</dbReference>
<dbReference type="AlphaFoldDB" id="A0A0R0JH21"/>
<feature type="transmembrane region" description="Helical" evidence="1">
    <location>
        <begin position="67"/>
        <end position="90"/>
    </location>
</feature>
<name>A0A0R0JH21_SOYBN</name>
<reference evidence="3" key="2">
    <citation type="submission" date="2018-02" db="UniProtKB">
        <authorList>
            <consortium name="EnsemblPlants"/>
        </authorList>
    </citation>
    <scope>IDENTIFICATION</scope>
    <source>
        <strain evidence="3">Williams 82</strain>
    </source>
</reference>
<evidence type="ECO:0000313" key="3">
    <source>
        <dbReference type="EnsemblPlants" id="KRH53696"/>
    </source>
</evidence>
<dbReference type="InParanoid" id="A0A0R0JH21"/>
<keyword evidence="1" id="KW-0472">Membrane</keyword>